<dbReference type="HAMAP" id="MF_00347">
    <property type="entry name" value="Polyphosphate_kinase"/>
    <property type="match status" value="1"/>
</dbReference>
<feature type="binding site" evidence="6">
    <location>
        <position position="571"/>
    </location>
    <ligand>
        <name>ATP</name>
        <dbReference type="ChEBI" id="CHEBI:30616"/>
    </ligand>
</feature>
<dbReference type="Pfam" id="PF02503">
    <property type="entry name" value="PP_kinase"/>
    <property type="match status" value="1"/>
</dbReference>
<feature type="binding site" evidence="6">
    <location>
        <position position="381"/>
    </location>
    <ligand>
        <name>Mg(2+)</name>
        <dbReference type="ChEBI" id="CHEBI:18420"/>
    </ligand>
</feature>
<feature type="binding site" evidence="6">
    <location>
        <position position="48"/>
    </location>
    <ligand>
        <name>ATP</name>
        <dbReference type="ChEBI" id="CHEBI:30616"/>
    </ligand>
</feature>
<dbReference type="GO" id="GO:0008976">
    <property type="term" value="F:polyphosphate kinase activity"/>
    <property type="evidence" value="ECO:0007669"/>
    <property type="project" value="UniProtKB-UniRule"/>
</dbReference>
<organism evidence="12 13">
    <name type="scientific">Pectinatus brassicae</name>
    <dbReference type="NCBI Taxonomy" id="862415"/>
    <lineage>
        <taxon>Bacteria</taxon>
        <taxon>Bacillati</taxon>
        <taxon>Bacillota</taxon>
        <taxon>Negativicutes</taxon>
        <taxon>Selenomonadales</taxon>
        <taxon>Selenomonadaceae</taxon>
        <taxon>Pectinatus</taxon>
    </lineage>
</organism>
<dbReference type="Gene3D" id="3.30.870.10">
    <property type="entry name" value="Endonuclease Chain A"/>
    <property type="match status" value="2"/>
</dbReference>
<proteinExistence type="inferred from homology"/>
<evidence type="ECO:0000256" key="6">
    <source>
        <dbReference type="HAMAP-Rule" id="MF_00347"/>
    </source>
</evidence>
<dbReference type="PANTHER" id="PTHR30218">
    <property type="entry name" value="POLYPHOSPHATE KINASE"/>
    <property type="match status" value="1"/>
</dbReference>
<keyword evidence="3 6" id="KW-0547">Nucleotide-binding</keyword>
<evidence type="ECO:0000259" key="9">
    <source>
        <dbReference type="Pfam" id="PF13089"/>
    </source>
</evidence>
<dbReference type="Proteomes" id="UP000559117">
    <property type="component" value="Unassembled WGS sequence"/>
</dbReference>
<keyword evidence="6" id="KW-0479">Metal-binding</keyword>
<dbReference type="InterPro" id="IPR003414">
    <property type="entry name" value="PP_kinase"/>
</dbReference>
<feature type="domain" description="Polyphosphate kinase C-terminal" evidence="10">
    <location>
        <begin position="511"/>
        <end position="680"/>
    </location>
</feature>
<evidence type="ECO:0000259" key="10">
    <source>
        <dbReference type="Pfam" id="PF13090"/>
    </source>
</evidence>
<keyword evidence="5 6" id="KW-0067">ATP-binding</keyword>
<evidence type="ECO:0000256" key="1">
    <source>
        <dbReference type="ARBA" id="ARBA00022553"/>
    </source>
</evidence>
<feature type="domain" description="Polyphosphate kinase N-terminal" evidence="9">
    <location>
        <begin position="11"/>
        <end position="114"/>
    </location>
</feature>
<dbReference type="Gene3D" id="3.30.1840.10">
    <property type="entry name" value="Polyphosphate kinase middle domain"/>
    <property type="match status" value="1"/>
</dbReference>
<dbReference type="GO" id="GO:0009358">
    <property type="term" value="C:polyphosphate kinase complex"/>
    <property type="evidence" value="ECO:0007669"/>
    <property type="project" value="InterPro"/>
</dbReference>
<comment type="cofactor">
    <cofactor evidence="6">
        <name>Mg(2+)</name>
        <dbReference type="ChEBI" id="CHEBI:18420"/>
    </cofactor>
</comment>
<dbReference type="SUPFAM" id="SSF143724">
    <property type="entry name" value="PHP14-like"/>
    <property type="match status" value="1"/>
</dbReference>
<comment type="function">
    <text evidence="6 7">Catalyzes the reversible transfer of the terminal phosphate of ATP to form a long-chain polyphosphate (polyP).</text>
</comment>
<evidence type="ECO:0000256" key="5">
    <source>
        <dbReference type="ARBA" id="ARBA00022840"/>
    </source>
</evidence>
<dbReference type="Pfam" id="PF17941">
    <property type="entry name" value="PP_kinase_C_1"/>
    <property type="match status" value="1"/>
</dbReference>
<comment type="similarity">
    <text evidence="6 7">Belongs to the polyphosphate kinase 1 (PPK1) family.</text>
</comment>
<dbReference type="NCBIfam" id="TIGR03705">
    <property type="entry name" value="poly_P_kin"/>
    <property type="match status" value="1"/>
</dbReference>
<evidence type="ECO:0000256" key="7">
    <source>
        <dbReference type="RuleBase" id="RU003800"/>
    </source>
</evidence>
<feature type="binding site" evidence="6">
    <location>
        <position position="599"/>
    </location>
    <ligand>
        <name>ATP</name>
        <dbReference type="ChEBI" id="CHEBI:30616"/>
    </ligand>
</feature>
<dbReference type="GO" id="GO:0046872">
    <property type="term" value="F:metal ion binding"/>
    <property type="evidence" value="ECO:0007669"/>
    <property type="project" value="UniProtKB-KW"/>
</dbReference>
<dbReference type="NCBIfam" id="NF003921">
    <property type="entry name" value="PRK05443.2-2"/>
    <property type="match status" value="1"/>
</dbReference>
<dbReference type="Pfam" id="PF13089">
    <property type="entry name" value="PP_kinase_N"/>
    <property type="match status" value="1"/>
</dbReference>
<dbReference type="EC" id="2.7.4.1" evidence="6 7"/>
<keyword evidence="6" id="KW-0460">Magnesium</keyword>
<dbReference type="InterPro" id="IPR025198">
    <property type="entry name" value="PPK_N_dom"/>
</dbReference>
<dbReference type="PIRSF" id="PIRSF015589">
    <property type="entry name" value="PP_kinase"/>
    <property type="match status" value="1"/>
</dbReference>
<comment type="caution">
    <text evidence="12">The sequence shown here is derived from an EMBL/GenBank/DDBJ whole genome shotgun (WGS) entry which is preliminary data.</text>
</comment>
<dbReference type="InterPro" id="IPR036830">
    <property type="entry name" value="PP_kinase_middle_dom_sf"/>
</dbReference>
<keyword evidence="1 6" id="KW-0597">Phosphoprotein</keyword>
<feature type="domain" description="Polyphosphate kinase middle" evidence="8">
    <location>
        <begin position="125"/>
        <end position="307"/>
    </location>
</feature>
<dbReference type="EMBL" id="JACHFH010000022">
    <property type="protein sequence ID" value="MBB5336697.1"/>
    <property type="molecule type" value="Genomic_DNA"/>
</dbReference>
<evidence type="ECO:0000259" key="11">
    <source>
        <dbReference type="Pfam" id="PF17941"/>
    </source>
</evidence>
<evidence type="ECO:0000256" key="3">
    <source>
        <dbReference type="ARBA" id="ARBA00022741"/>
    </source>
</evidence>
<evidence type="ECO:0000313" key="13">
    <source>
        <dbReference type="Proteomes" id="UP000559117"/>
    </source>
</evidence>
<evidence type="ECO:0000256" key="4">
    <source>
        <dbReference type="ARBA" id="ARBA00022777"/>
    </source>
</evidence>
<reference evidence="12 13" key="1">
    <citation type="submission" date="2020-08" db="EMBL/GenBank/DDBJ databases">
        <title>Genomic Encyclopedia of Type Strains, Phase IV (KMG-IV): sequencing the most valuable type-strain genomes for metagenomic binning, comparative biology and taxonomic classification.</title>
        <authorList>
            <person name="Goeker M."/>
        </authorList>
    </citation>
    <scope>NUCLEOTIDE SEQUENCE [LARGE SCALE GENOMIC DNA]</scope>
    <source>
        <strain evidence="12 13">DSM 24661</strain>
    </source>
</reference>
<dbReference type="Pfam" id="PF13090">
    <property type="entry name" value="PP_kinase_C"/>
    <property type="match status" value="1"/>
</dbReference>
<dbReference type="Gene3D" id="1.20.58.310">
    <property type="entry name" value="Polyphosphate kinase N-terminal domain"/>
    <property type="match status" value="1"/>
</dbReference>
<comment type="PTM">
    <text evidence="6 7">An intermediate of this reaction is the autophosphorylated ppk in which a phosphate is covalently linked to a histidine residue through a N-P bond.</text>
</comment>
<keyword evidence="2 6" id="KW-0808">Transferase</keyword>
<keyword evidence="4 6" id="KW-0418">Kinase</keyword>
<dbReference type="InterPro" id="IPR036832">
    <property type="entry name" value="PPK_N_dom_sf"/>
</dbReference>
<dbReference type="SUPFAM" id="SSF140356">
    <property type="entry name" value="PPK N-terminal domain-like"/>
    <property type="match status" value="1"/>
</dbReference>
<dbReference type="InterPro" id="IPR025200">
    <property type="entry name" value="PPK_C_dom2"/>
</dbReference>
<keyword evidence="13" id="KW-1185">Reference proteome</keyword>
<dbReference type="RefSeq" id="WP_183861861.1">
    <property type="nucleotide sequence ID" value="NZ_JACHFH010000022.1"/>
</dbReference>
<dbReference type="NCBIfam" id="NF003917">
    <property type="entry name" value="PRK05443.1-1"/>
    <property type="match status" value="1"/>
</dbReference>
<feature type="binding site" evidence="6">
    <location>
        <position position="412"/>
    </location>
    <ligand>
        <name>Mg(2+)</name>
        <dbReference type="ChEBI" id="CHEBI:18420"/>
    </ligand>
</feature>
<feature type="domain" description="Polyphosphate kinase C-terminal" evidence="11">
    <location>
        <begin position="338"/>
        <end position="499"/>
    </location>
</feature>
<name>A0A840ULN9_9FIRM</name>
<dbReference type="PANTHER" id="PTHR30218:SF0">
    <property type="entry name" value="POLYPHOSPHATE KINASE"/>
    <property type="match status" value="1"/>
</dbReference>
<gene>
    <name evidence="6" type="primary">ppk</name>
    <name evidence="12" type="ORF">HNR32_001851</name>
</gene>
<dbReference type="AlphaFoldDB" id="A0A840ULN9"/>
<dbReference type="GO" id="GO:0005524">
    <property type="term" value="F:ATP binding"/>
    <property type="evidence" value="ECO:0007669"/>
    <property type="project" value="UniProtKB-KW"/>
</dbReference>
<evidence type="ECO:0000259" key="8">
    <source>
        <dbReference type="Pfam" id="PF02503"/>
    </source>
</evidence>
<comment type="catalytic activity">
    <reaction evidence="6 7">
        <text>[phosphate](n) + ATP = [phosphate](n+1) + ADP</text>
        <dbReference type="Rhea" id="RHEA:19573"/>
        <dbReference type="Rhea" id="RHEA-COMP:9859"/>
        <dbReference type="Rhea" id="RHEA-COMP:14280"/>
        <dbReference type="ChEBI" id="CHEBI:16838"/>
        <dbReference type="ChEBI" id="CHEBI:30616"/>
        <dbReference type="ChEBI" id="CHEBI:456216"/>
        <dbReference type="EC" id="2.7.4.1"/>
    </reaction>
</comment>
<feature type="active site" description="Phosphohistidine intermediate" evidence="6">
    <location>
        <position position="442"/>
    </location>
</feature>
<sequence>MIKKINPTYTQNRELSWLKFNERVLDEAMDETVPLYERLKFLAIFDSNLDEFFMIRVGSLYDLSLENTLKFDNKSFLTPSQQLEKIFAATKKLYKKRDIITAKLEAACYKANIHRKTINKLNKTEQKFVSDYYKTQILPLLSPLIINIRHPFPHLKNKLLYIAASLKEKKSFMLGIIPIPQTLPKLLYLPGRKIKNKKIKYILIEDILLHYTEKIFSAYSIDKKTLICVTRNADISLDDEDFELGEDYLQHMRKSLRKRARLAPVRLEIADDSSSFLTTFLMTHLNIKKEQIFKTPKPINTSYIFNLNDRLNDEQKESLLYPTFQPSLNCDVPDNMKMFNYLRNKDLLLHYPYQSFDLFLNFIKEAVYDESVFAIKMTIYRIGERKAKLIQLLSMAAEMGKDVTVLMELRARFDEANNINWAEMLQDSGCKVIYGMEGYKIHAKICLIMRRHNNKIEYFTQIGTGNYNEQTASLYTDLSLFTSADNIGFDAVQFFQNMGTDNLHGNYNYMLAAPTRLKNNLINLINNEKQQALAGHPAHILLKMNALTDRELIDALANASQAGVNIKMIIRGICCLKPGIKGITENIQVISIVGRFLEHSRIFCFGNVENAKVYISSADWMTRNTEHRVELACPIFDKDIKENIYNELLLLWQDTIKGRLLSPDGNYEKLSAKLPAFNSQESFLKKYLSAE</sequence>
<evidence type="ECO:0000313" key="12">
    <source>
        <dbReference type="EMBL" id="MBB5336697.1"/>
    </source>
</evidence>
<evidence type="ECO:0000256" key="2">
    <source>
        <dbReference type="ARBA" id="ARBA00022679"/>
    </source>
</evidence>
<dbReference type="InterPro" id="IPR024953">
    <property type="entry name" value="PP_kinase_middle"/>
</dbReference>
<dbReference type="GO" id="GO:0006799">
    <property type="term" value="P:polyphosphate biosynthetic process"/>
    <property type="evidence" value="ECO:0007669"/>
    <property type="project" value="UniProtKB-UniRule"/>
</dbReference>
<dbReference type="InterPro" id="IPR041108">
    <property type="entry name" value="PP_kinase_C_1"/>
</dbReference>
<dbReference type="SUPFAM" id="SSF56024">
    <property type="entry name" value="Phospholipase D/nuclease"/>
    <property type="match status" value="2"/>
</dbReference>
<accession>A0A840ULN9</accession>
<protein>
    <recommendedName>
        <fullName evidence="6 7">Polyphosphate kinase</fullName>
        <ecNumber evidence="6 7">2.7.4.1</ecNumber>
    </recommendedName>
    <alternativeName>
        <fullName evidence="6">ATP-polyphosphate phosphotransferase</fullName>
    </alternativeName>
    <alternativeName>
        <fullName evidence="6">Polyphosphoric acid kinase</fullName>
    </alternativeName>
</protein>
<feature type="binding site" evidence="6">
    <location>
        <position position="475"/>
    </location>
    <ligand>
        <name>ATP</name>
        <dbReference type="ChEBI" id="CHEBI:30616"/>
    </ligand>
</feature>